<feature type="domain" description="Glycosyltransferase 2-like" evidence="1">
    <location>
        <begin position="10"/>
        <end position="99"/>
    </location>
</feature>
<proteinExistence type="predicted"/>
<dbReference type="AlphaFoldDB" id="A0A1G2KLT1"/>
<comment type="caution">
    <text evidence="2">The sequence shown here is derived from an EMBL/GenBank/DDBJ whole genome shotgun (WGS) entry which is preliminary data.</text>
</comment>
<dbReference type="PANTHER" id="PTHR43630">
    <property type="entry name" value="POLY-BETA-1,6-N-ACETYL-D-GLUCOSAMINE SYNTHASE"/>
    <property type="match status" value="1"/>
</dbReference>
<reference evidence="2 3" key="1">
    <citation type="journal article" date="2016" name="Nat. Commun.">
        <title>Thousands of microbial genomes shed light on interconnected biogeochemical processes in an aquifer system.</title>
        <authorList>
            <person name="Anantharaman K."/>
            <person name="Brown C.T."/>
            <person name="Hug L.A."/>
            <person name="Sharon I."/>
            <person name="Castelle C.J."/>
            <person name="Probst A.J."/>
            <person name="Thomas B.C."/>
            <person name="Singh A."/>
            <person name="Wilkins M.J."/>
            <person name="Karaoz U."/>
            <person name="Brodie E.L."/>
            <person name="Williams K.H."/>
            <person name="Hubbard S.S."/>
            <person name="Banfield J.F."/>
        </authorList>
    </citation>
    <scope>NUCLEOTIDE SEQUENCE [LARGE SCALE GENOMIC DNA]</scope>
</reference>
<accession>A0A1G2KLT1</accession>
<dbReference type="STRING" id="1802271.A3C11_02260"/>
<dbReference type="PANTHER" id="PTHR43630:SF2">
    <property type="entry name" value="GLYCOSYLTRANSFERASE"/>
    <property type="match status" value="1"/>
</dbReference>
<dbReference type="InterPro" id="IPR001173">
    <property type="entry name" value="Glyco_trans_2-like"/>
</dbReference>
<name>A0A1G2KLT1_9BACT</name>
<dbReference type="EMBL" id="MHQJ01000048">
    <property type="protein sequence ID" value="OHA00395.1"/>
    <property type="molecule type" value="Genomic_DNA"/>
</dbReference>
<dbReference type="SUPFAM" id="SSF53448">
    <property type="entry name" value="Nucleotide-diphospho-sugar transferases"/>
    <property type="match status" value="1"/>
</dbReference>
<evidence type="ECO:0000259" key="1">
    <source>
        <dbReference type="Pfam" id="PF00535"/>
    </source>
</evidence>
<evidence type="ECO:0000313" key="2">
    <source>
        <dbReference type="EMBL" id="OHA00395.1"/>
    </source>
</evidence>
<dbReference type="Proteomes" id="UP000177362">
    <property type="component" value="Unassembled WGS sequence"/>
</dbReference>
<dbReference type="Gene3D" id="3.90.550.10">
    <property type="entry name" value="Spore Coat Polysaccharide Biosynthesis Protein SpsA, Chain A"/>
    <property type="match status" value="1"/>
</dbReference>
<dbReference type="InterPro" id="IPR029044">
    <property type="entry name" value="Nucleotide-diphossugar_trans"/>
</dbReference>
<sequence>MSKIPITVEVLTFNNQSTIAKTLESVRDFDEILALDGGSADGTIEILRSYGARILPQFPGALGPRPISDFSAVRNRGLAVARHAWFLFVDSDEMLTPEIVHEIGEIVVSPYPAFRIWNVPRKYMIAGEVMECSATYPNAQPRFFHRDYVEGFAKPIHERIMPRPGVASGTLKNFMLVPLAAPRELWAKWRRYLERRNINQFHIMRLFCGGRALPLSYELLYQRYNFVLFFRLLRRII</sequence>
<evidence type="ECO:0000313" key="3">
    <source>
        <dbReference type="Proteomes" id="UP000177362"/>
    </source>
</evidence>
<gene>
    <name evidence="2" type="ORF">A3C11_02260</name>
</gene>
<protein>
    <recommendedName>
        <fullName evidence="1">Glycosyltransferase 2-like domain-containing protein</fullName>
    </recommendedName>
</protein>
<dbReference type="Pfam" id="PF00535">
    <property type="entry name" value="Glycos_transf_2"/>
    <property type="match status" value="1"/>
</dbReference>
<organism evidence="2 3">
    <name type="scientific">Candidatus Sungbacteria bacterium RIFCSPHIGHO2_02_FULL_49_12</name>
    <dbReference type="NCBI Taxonomy" id="1802271"/>
    <lineage>
        <taxon>Bacteria</taxon>
        <taxon>Candidatus Sungiibacteriota</taxon>
    </lineage>
</organism>